<dbReference type="Proteomes" id="UP000324800">
    <property type="component" value="Unassembled WGS sequence"/>
</dbReference>
<feature type="transmembrane region" description="Helical" evidence="2">
    <location>
        <begin position="52"/>
        <end position="72"/>
    </location>
</feature>
<evidence type="ECO:0000313" key="4">
    <source>
        <dbReference type="Proteomes" id="UP000324800"/>
    </source>
</evidence>
<proteinExistence type="predicted"/>
<protein>
    <submittedName>
        <fullName evidence="3">Solute carrier family 35 member</fullName>
    </submittedName>
</protein>
<evidence type="ECO:0000256" key="1">
    <source>
        <dbReference type="SAM" id="MobiDB-lite"/>
    </source>
</evidence>
<name>A0A5J4W6V5_9EUKA</name>
<feature type="transmembrane region" description="Helical" evidence="2">
    <location>
        <begin position="337"/>
        <end position="354"/>
    </location>
</feature>
<dbReference type="EMBL" id="SNRW01003212">
    <property type="protein sequence ID" value="KAA6390455.1"/>
    <property type="molecule type" value="Genomic_DNA"/>
</dbReference>
<feature type="transmembrane region" description="Helical" evidence="2">
    <location>
        <begin position="366"/>
        <end position="384"/>
    </location>
</feature>
<feature type="transmembrane region" description="Helical" evidence="2">
    <location>
        <begin position="130"/>
        <end position="154"/>
    </location>
</feature>
<feature type="transmembrane region" description="Helical" evidence="2">
    <location>
        <begin position="297"/>
        <end position="316"/>
    </location>
</feature>
<dbReference type="AlphaFoldDB" id="A0A5J4W6V5"/>
<dbReference type="PANTHER" id="PTHR13146">
    <property type="match status" value="1"/>
</dbReference>
<feature type="transmembrane region" description="Helical" evidence="2">
    <location>
        <begin position="184"/>
        <end position="205"/>
    </location>
</feature>
<dbReference type="InterPro" id="IPR037185">
    <property type="entry name" value="EmrE-like"/>
</dbReference>
<keyword evidence="2" id="KW-1133">Transmembrane helix</keyword>
<dbReference type="SUPFAM" id="SSF103481">
    <property type="entry name" value="Multidrug resistance efflux transporter EmrE"/>
    <property type="match status" value="1"/>
</dbReference>
<dbReference type="GO" id="GO:0016020">
    <property type="term" value="C:membrane"/>
    <property type="evidence" value="ECO:0007669"/>
    <property type="project" value="TreeGrafter"/>
</dbReference>
<keyword evidence="2" id="KW-0812">Transmembrane</keyword>
<feature type="compositionally biased region" description="Polar residues" evidence="1">
    <location>
        <begin position="471"/>
        <end position="480"/>
    </location>
</feature>
<keyword evidence="2" id="KW-0472">Membrane</keyword>
<accession>A0A5J4W6V5</accession>
<feature type="region of interest" description="Disordered" evidence="1">
    <location>
        <begin position="404"/>
        <end position="496"/>
    </location>
</feature>
<organism evidence="3 4">
    <name type="scientific">Streblomastix strix</name>
    <dbReference type="NCBI Taxonomy" id="222440"/>
    <lineage>
        <taxon>Eukaryota</taxon>
        <taxon>Metamonada</taxon>
        <taxon>Preaxostyla</taxon>
        <taxon>Oxymonadida</taxon>
        <taxon>Streblomastigidae</taxon>
        <taxon>Streblomastix</taxon>
    </lineage>
</organism>
<comment type="caution">
    <text evidence="3">The sequence shown here is derived from an EMBL/GenBank/DDBJ whole genome shotgun (WGS) entry which is preliminary data.</text>
</comment>
<gene>
    <name evidence="3" type="ORF">EZS28_014018</name>
</gene>
<feature type="transmembrane region" description="Helical" evidence="2">
    <location>
        <begin position="217"/>
        <end position="240"/>
    </location>
</feature>
<dbReference type="OrthoDB" id="29773at2759"/>
<evidence type="ECO:0000313" key="3">
    <source>
        <dbReference type="EMBL" id="KAA6390455.1"/>
    </source>
</evidence>
<sequence>MVEKRWTPLAVMGVTLMLTFGTGTMVSAKIMLQTTAPTRFEPHTEKNFDKPIYQSFLMFFAMSMCLPIYFIYEGIKHLITKRRRGFERIPSESPPNNQQLIVNGHNDDYVSPEELLKRKKKKRNATIKNYVLIIIPSLCDLLATTLMTTGLIFIEVSVMQMLRGSMVIFSAIMTIFIRKRLLKGYEWLGVALCCTALVLVGLAQVVGGSKTSQTHKWSAQLLGCLLVITSQVIQATQIIVEEFLLADLKAPPLVVVGMEGMWGMFLCIFSFIPMFYFLPGKDNGHYEDTYDSFYMLFHSKTLLIASAIYWISILLLNYGGMVVTQQLTAVHRTIFEALRTLAIWITNIFIFYVFRGSPYGEGLTLWSILQAAGFAVLITSTAIYNKAIKLVKCFIYPAREEAQEQKVDRDPEDGSSDDATDTSRLAEDRMKREGQKERRQDEISDSESPSAFVEEGNIRQLQIPLKKTRKQSGNNQNNTPDFPAQYYHAAIDEDDK</sequence>
<feature type="compositionally biased region" description="Basic and acidic residues" evidence="1">
    <location>
        <begin position="424"/>
        <end position="442"/>
    </location>
</feature>
<feature type="compositionally biased region" description="Acidic residues" evidence="1">
    <location>
        <begin position="410"/>
        <end position="420"/>
    </location>
</feature>
<reference evidence="3 4" key="1">
    <citation type="submission" date="2019-03" db="EMBL/GenBank/DDBJ databases">
        <title>Single cell metagenomics reveals metabolic interactions within the superorganism composed of flagellate Streblomastix strix and complex community of Bacteroidetes bacteria on its surface.</title>
        <authorList>
            <person name="Treitli S.C."/>
            <person name="Kolisko M."/>
            <person name="Husnik F."/>
            <person name="Keeling P."/>
            <person name="Hampl V."/>
        </authorList>
    </citation>
    <scope>NUCLEOTIDE SEQUENCE [LARGE SCALE GENOMIC DNA]</scope>
    <source>
        <strain evidence="3">ST1C</strain>
    </source>
</reference>
<feature type="transmembrane region" description="Helical" evidence="2">
    <location>
        <begin position="252"/>
        <end position="277"/>
    </location>
</feature>
<feature type="transmembrane region" description="Helical" evidence="2">
    <location>
        <begin position="160"/>
        <end position="177"/>
    </location>
</feature>
<evidence type="ECO:0000256" key="2">
    <source>
        <dbReference type="SAM" id="Phobius"/>
    </source>
</evidence>